<protein>
    <submittedName>
        <fullName evidence="1">Uncharacterized protein</fullName>
    </submittedName>
</protein>
<feature type="non-terminal residue" evidence="1">
    <location>
        <position position="1"/>
    </location>
</feature>
<comment type="caution">
    <text evidence="1">The sequence shown here is derived from an EMBL/GenBank/DDBJ whole genome shotgun (WGS) entry which is preliminary data.</text>
</comment>
<reference evidence="1" key="1">
    <citation type="submission" date="2021-02" db="EMBL/GenBank/DDBJ databases">
        <authorList>
            <person name="Nowell W R."/>
        </authorList>
    </citation>
    <scope>NUCLEOTIDE SEQUENCE</scope>
</reference>
<sequence>IERLPDYVTVKVHLITHYSELIKRNGPPRNYWYQRFEGKQLYFKRLATRSCSFKNVPFTLAKRHQLRLALLLSSYDNFYNLIDKPVSTKIINPSQLPVEIRLLLVQHQYDLLTYIECQTLIHKHVKYIKNSVFIIALHHEEEVPEFVFLRHILKINDSWKLIVQHLETLSFDQTMCS</sequence>
<gene>
    <name evidence="1" type="ORF">OXD698_LOCUS50841</name>
</gene>
<proteinExistence type="predicted"/>
<dbReference type="Proteomes" id="UP000663844">
    <property type="component" value="Unassembled WGS sequence"/>
</dbReference>
<name>A0A820NL07_9BILA</name>
<evidence type="ECO:0000313" key="1">
    <source>
        <dbReference type="EMBL" id="CAF4389883.1"/>
    </source>
</evidence>
<evidence type="ECO:0000313" key="2">
    <source>
        <dbReference type="Proteomes" id="UP000663844"/>
    </source>
</evidence>
<accession>A0A820NL07</accession>
<organism evidence="1 2">
    <name type="scientific">Adineta steineri</name>
    <dbReference type="NCBI Taxonomy" id="433720"/>
    <lineage>
        <taxon>Eukaryota</taxon>
        <taxon>Metazoa</taxon>
        <taxon>Spiralia</taxon>
        <taxon>Gnathifera</taxon>
        <taxon>Rotifera</taxon>
        <taxon>Eurotatoria</taxon>
        <taxon>Bdelloidea</taxon>
        <taxon>Adinetida</taxon>
        <taxon>Adinetidae</taxon>
        <taxon>Adineta</taxon>
    </lineage>
</organism>
<dbReference type="AlphaFoldDB" id="A0A820NL07"/>
<dbReference type="EMBL" id="CAJOAZ010025046">
    <property type="protein sequence ID" value="CAF4389883.1"/>
    <property type="molecule type" value="Genomic_DNA"/>
</dbReference>